<dbReference type="Proteomes" id="UP001589813">
    <property type="component" value="Unassembled WGS sequence"/>
</dbReference>
<dbReference type="RefSeq" id="WP_377244146.1">
    <property type="nucleotide sequence ID" value="NZ_JBHLXP010000003.1"/>
</dbReference>
<organism evidence="1 2">
    <name type="scientific">Rheinheimera tilapiae</name>
    <dbReference type="NCBI Taxonomy" id="875043"/>
    <lineage>
        <taxon>Bacteria</taxon>
        <taxon>Pseudomonadati</taxon>
        <taxon>Pseudomonadota</taxon>
        <taxon>Gammaproteobacteria</taxon>
        <taxon>Chromatiales</taxon>
        <taxon>Chromatiaceae</taxon>
        <taxon>Rheinheimera</taxon>
    </lineage>
</organism>
<evidence type="ECO:0000313" key="1">
    <source>
        <dbReference type="EMBL" id="MFC0049030.1"/>
    </source>
</evidence>
<comment type="caution">
    <text evidence="1">The sequence shown here is derived from an EMBL/GenBank/DDBJ whole genome shotgun (WGS) entry which is preliminary data.</text>
</comment>
<dbReference type="EMBL" id="JBHLXP010000003">
    <property type="protein sequence ID" value="MFC0049030.1"/>
    <property type="molecule type" value="Genomic_DNA"/>
</dbReference>
<reference evidence="1 2" key="1">
    <citation type="submission" date="2024-09" db="EMBL/GenBank/DDBJ databases">
        <authorList>
            <person name="Sun Q."/>
            <person name="Mori K."/>
        </authorList>
    </citation>
    <scope>NUCLEOTIDE SEQUENCE [LARGE SCALE GENOMIC DNA]</scope>
    <source>
        <strain evidence="1 2">KCTC 23315</strain>
    </source>
</reference>
<dbReference type="Gene3D" id="3.40.190.10">
    <property type="entry name" value="Periplasmic binding protein-like II"/>
    <property type="match status" value="2"/>
</dbReference>
<accession>A0ABV6BHR6</accession>
<sequence>MSEFNLRQWFGLLRGPYLLFLLCCCTQSVARPLVVATYAYPDIDRKAAVTPLATWLAATQQSAVTVQVASNPNELVQWARQGSVDLVVPNLVAYLQILQQQQQMLDFVVPMSSSQPVCQAVYSSSLLAKQLPDLAQLPARLQQEQPLTVYAVWPDSASGGLIGRAELKTRLADRFSQLRFDYVGSHQAVLPALSAASEGLAIMATAALPANLPAGITEIWRSAELPFGPLLCNSQTLPCETLRSTLLAEPAAAAAVLQGLQQGWVEFKHSRALAPVDATQYQAMRALLAEQK</sequence>
<keyword evidence="2" id="KW-1185">Reference proteome</keyword>
<gene>
    <name evidence="1" type="ORF">ACFFJP_12105</name>
</gene>
<evidence type="ECO:0000313" key="2">
    <source>
        <dbReference type="Proteomes" id="UP001589813"/>
    </source>
</evidence>
<proteinExistence type="predicted"/>
<name>A0ABV6BHR6_9GAMM</name>
<protein>
    <submittedName>
        <fullName evidence="1">PhnD/SsuA/transferrin family substrate-binding protein</fullName>
    </submittedName>
</protein>
<dbReference type="Pfam" id="PF12974">
    <property type="entry name" value="Phosphonate-bd"/>
    <property type="match status" value="1"/>
</dbReference>